<sequence length="142" mass="15399">MTDSGELAEELRTAIGALVRTARNGQLMPPGELALLGHLDREGPLTTAELAGRRQIRHQSAAKAVKELLAAGLVEPGRHATDGRKVPLHLTAAGRELLDTERRRRADRLAAAIEELSPGERAEVARLTALLTRLTTHIRGER</sequence>
<gene>
    <name evidence="5" type="ORF">HNR67_003586</name>
</gene>
<dbReference type="InterPro" id="IPR000835">
    <property type="entry name" value="HTH_MarR-typ"/>
</dbReference>
<dbReference type="EMBL" id="JACHMH010000001">
    <property type="protein sequence ID" value="MBB4677468.1"/>
    <property type="molecule type" value="Genomic_DNA"/>
</dbReference>
<dbReference type="PANTHER" id="PTHR39515">
    <property type="entry name" value="CONSERVED PROTEIN"/>
    <property type="match status" value="1"/>
</dbReference>
<organism evidence="5 6">
    <name type="scientific">Crossiella cryophila</name>
    <dbReference type="NCBI Taxonomy" id="43355"/>
    <lineage>
        <taxon>Bacteria</taxon>
        <taxon>Bacillati</taxon>
        <taxon>Actinomycetota</taxon>
        <taxon>Actinomycetes</taxon>
        <taxon>Pseudonocardiales</taxon>
        <taxon>Pseudonocardiaceae</taxon>
        <taxon>Crossiella</taxon>
    </lineage>
</organism>
<evidence type="ECO:0000256" key="3">
    <source>
        <dbReference type="ARBA" id="ARBA00023163"/>
    </source>
</evidence>
<dbReference type="Gene3D" id="1.10.10.10">
    <property type="entry name" value="Winged helix-like DNA-binding domain superfamily/Winged helix DNA-binding domain"/>
    <property type="match status" value="1"/>
</dbReference>
<proteinExistence type="predicted"/>
<dbReference type="PANTHER" id="PTHR39515:SF2">
    <property type="entry name" value="HTH-TYPE TRANSCRIPTIONAL REGULATOR RV0880"/>
    <property type="match status" value="1"/>
</dbReference>
<keyword evidence="3" id="KW-0804">Transcription</keyword>
<dbReference type="PROSITE" id="PS50995">
    <property type="entry name" value="HTH_MARR_2"/>
    <property type="match status" value="1"/>
</dbReference>
<dbReference type="GO" id="GO:0003700">
    <property type="term" value="F:DNA-binding transcription factor activity"/>
    <property type="evidence" value="ECO:0007669"/>
    <property type="project" value="InterPro"/>
</dbReference>
<dbReference type="GO" id="GO:0003677">
    <property type="term" value="F:DNA binding"/>
    <property type="evidence" value="ECO:0007669"/>
    <property type="project" value="UniProtKB-KW"/>
</dbReference>
<keyword evidence="1" id="KW-0805">Transcription regulation</keyword>
<dbReference type="SUPFAM" id="SSF46785">
    <property type="entry name" value="Winged helix' DNA-binding domain"/>
    <property type="match status" value="1"/>
</dbReference>
<dbReference type="AlphaFoldDB" id="A0A7W7FUH5"/>
<evidence type="ECO:0000256" key="2">
    <source>
        <dbReference type="ARBA" id="ARBA00023125"/>
    </source>
</evidence>
<dbReference type="InterPro" id="IPR036388">
    <property type="entry name" value="WH-like_DNA-bd_sf"/>
</dbReference>
<keyword evidence="6" id="KW-1185">Reference proteome</keyword>
<keyword evidence="2 5" id="KW-0238">DNA-binding</keyword>
<reference evidence="5 6" key="1">
    <citation type="submission" date="2020-08" db="EMBL/GenBank/DDBJ databases">
        <title>Sequencing the genomes of 1000 actinobacteria strains.</title>
        <authorList>
            <person name="Klenk H.-P."/>
        </authorList>
    </citation>
    <scope>NUCLEOTIDE SEQUENCE [LARGE SCALE GENOMIC DNA]</scope>
    <source>
        <strain evidence="5 6">DSM 44230</strain>
    </source>
</reference>
<dbReference type="RefSeq" id="WP_185003410.1">
    <property type="nucleotide sequence ID" value="NZ_BAAAUI010000049.1"/>
</dbReference>
<dbReference type="PROSITE" id="PS01117">
    <property type="entry name" value="HTH_MARR_1"/>
    <property type="match status" value="1"/>
</dbReference>
<name>A0A7W7FUH5_9PSEU</name>
<protein>
    <submittedName>
        <fullName evidence="5">DNA-binding MarR family transcriptional regulator</fullName>
    </submittedName>
</protein>
<evidence type="ECO:0000256" key="1">
    <source>
        <dbReference type="ARBA" id="ARBA00023015"/>
    </source>
</evidence>
<dbReference type="InterPro" id="IPR052526">
    <property type="entry name" value="HTH-type_Bedaq_tolerance"/>
</dbReference>
<feature type="domain" description="HTH marR-type" evidence="4">
    <location>
        <begin position="1"/>
        <end position="136"/>
    </location>
</feature>
<dbReference type="SMART" id="SM00347">
    <property type="entry name" value="HTH_MARR"/>
    <property type="match status" value="1"/>
</dbReference>
<dbReference type="InterPro" id="IPR023187">
    <property type="entry name" value="Tscrpt_reg_MarR-type_CS"/>
</dbReference>
<evidence type="ECO:0000313" key="5">
    <source>
        <dbReference type="EMBL" id="MBB4677468.1"/>
    </source>
</evidence>
<dbReference type="Proteomes" id="UP000533598">
    <property type="component" value="Unassembled WGS sequence"/>
</dbReference>
<accession>A0A7W7FUH5</accession>
<evidence type="ECO:0000313" key="6">
    <source>
        <dbReference type="Proteomes" id="UP000533598"/>
    </source>
</evidence>
<dbReference type="InterPro" id="IPR036390">
    <property type="entry name" value="WH_DNA-bd_sf"/>
</dbReference>
<comment type="caution">
    <text evidence="5">The sequence shown here is derived from an EMBL/GenBank/DDBJ whole genome shotgun (WGS) entry which is preliminary data.</text>
</comment>
<evidence type="ECO:0000259" key="4">
    <source>
        <dbReference type="PROSITE" id="PS50995"/>
    </source>
</evidence>
<dbReference type="Pfam" id="PF12802">
    <property type="entry name" value="MarR_2"/>
    <property type="match status" value="1"/>
</dbReference>